<dbReference type="PANTHER" id="PTHR34383">
    <property type="entry name" value="POLYPHOSPHATE:AMP PHOSPHOTRANSFERASE-RELATED"/>
    <property type="match status" value="1"/>
</dbReference>
<organism evidence="6 7">
    <name type="scientific">Loktanella atrilutea</name>
    <dbReference type="NCBI Taxonomy" id="366533"/>
    <lineage>
        <taxon>Bacteria</taxon>
        <taxon>Pseudomonadati</taxon>
        <taxon>Pseudomonadota</taxon>
        <taxon>Alphaproteobacteria</taxon>
        <taxon>Rhodobacterales</taxon>
        <taxon>Roseobacteraceae</taxon>
        <taxon>Loktanella</taxon>
    </lineage>
</organism>
<dbReference type="NCBIfam" id="TIGR03707">
    <property type="entry name" value="PPK2_P_aer"/>
    <property type="match status" value="1"/>
</dbReference>
<gene>
    <name evidence="6" type="ORF">SAMN05444339_101634</name>
</gene>
<comment type="similarity">
    <text evidence="1 4">Belongs to the polyphosphate kinase 2 (PPK2) family. Class I subfamily.</text>
</comment>
<keyword evidence="2 4" id="KW-0808">Transferase</keyword>
<proteinExistence type="inferred from homology"/>
<keyword evidence="7" id="KW-1185">Reference proteome</keyword>
<evidence type="ECO:0000259" key="5">
    <source>
        <dbReference type="Pfam" id="PF03976"/>
    </source>
</evidence>
<evidence type="ECO:0000256" key="3">
    <source>
        <dbReference type="ARBA" id="ARBA00022777"/>
    </source>
</evidence>
<dbReference type="SUPFAM" id="SSF52540">
    <property type="entry name" value="P-loop containing nucleoside triphosphate hydrolases"/>
    <property type="match status" value="1"/>
</dbReference>
<evidence type="ECO:0000256" key="2">
    <source>
        <dbReference type="ARBA" id="ARBA00022679"/>
    </source>
</evidence>
<dbReference type="Proteomes" id="UP000183987">
    <property type="component" value="Unassembled WGS sequence"/>
</dbReference>
<reference evidence="7" key="1">
    <citation type="submission" date="2016-11" db="EMBL/GenBank/DDBJ databases">
        <authorList>
            <person name="Varghese N."/>
            <person name="Submissions S."/>
        </authorList>
    </citation>
    <scope>NUCLEOTIDE SEQUENCE [LARGE SCALE GENOMIC DNA]</scope>
    <source>
        <strain evidence="7">DSM 29326</strain>
    </source>
</reference>
<evidence type="ECO:0000256" key="1">
    <source>
        <dbReference type="ARBA" id="ARBA00009924"/>
    </source>
</evidence>
<dbReference type="InterPro" id="IPR022488">
    <property type="entry name" value="PPK2-related"/>
</dbReference>
<feature type="domain" description="Polyphosphate kinase-2-related" evidence="5">
    <location>
        <begin position="46"/>
        <end position="268"/>
    </location>
</feature>
<evidence type="ECO:0000313" key="7">
    <source>
        <dbReference type="Proteomes" id="UP000183987"/>
    </source>
</evidence>
<protein>
    <recommendedName>
        <fullName evidence="4">ADP/GDP-polyphosphate phosphotransferase</fullName>
        <ecNumber evidence="4">2.7.4.-</ecNumber>
    </recommendedName>
    <alternativeName>
        <fullName evidence="4">Polyphosphate kinase PPK2</fullName>
    </alternativeName>
</protein>
<dbReference type="PANTHER" id="PTHR34383:SF1">
    <property type="entry name" value="ADP-POLYPHOSPHATE PHOSPHOTRANSFERASE"/>
    <property type="match status" value="1"/>
</dbReference>
<evidence type="ECO:0000313" key="6">
    <source>
        <dbReference type="EMBL" id="SHE53022.1"/>
    </source>
</evidence>
<dbReference type="PIRSF" id="PIRSF028756">
    <property type="entry name" value="PPK2_prd"/>
    <property type="match status" value="1"/>
</dbReference>
<evidence type="ECO:0000256" key="4">
    <source>
        <dbReference type="RuleBase" id="RU369062"/>
    </source>
</evidence>
<dbReference type="Pfam" id="PF03976">
    <property type="entry name" value="PPK2"/>
    <property type="match status" value="1"/>
</dbReference>
<sequence>MTKPFDGGISRYFEQHATPSVRDAIRDAKKGDILNPDFPYDAKWGRKPYEDALAKLQIELAKLQVAAQQDGQRIVVVFEGRDAAGKGGTIARFRENMNPRHARVVALSKPTPTEATEWYFQRYIRHMPAAGEVVFFDRSWYNRGVVEHVFGFCTPDQRETWFGQVNEFEKLLVDDGIQLFKLWLNVGRATQLKRFLDRESDPLKQWKLSQIDVDGLRKWDAYTDAIDETLRRTNSAHAPWTVIRADDKRRARVNAIRSVLTPLSYAGKSMGAIGTTDPKIAGAPDLRHG</sequence>
<dbReference type="GO" id="GO:0008976">
    <property type="term" value="F:polyphosphate kinase activity"/>
    <property type="evidence" value="ECO:0007669"/>
    <property type="project" value="UniProtKB-UniRule"/>
</dbReference>
<name>A0A1M4U8B9_LOKAT</name>
<accession>A0A1M4U8B9</accession>
<dbReference type="EC" id="2.7.4.-" evidence="4"/>
<dbReference type="RefSeq" id="WP_072855712.1">
    <property type="nucleotide sequence ID" value="NZ_FQUE01000001.1"/>
</dbReference>
<dbReference type="AlphaFoldDB" id="A0A1M4U8B9"/>
<dbReference type="OrthoDB" id="9775224at2"/>
<dbReference type="STRING" id="366533.SAMN05444339_101634"/>
<comment type="function">
    <text evidence="4">Uses inorganic polyphosphate (polyP) as a donor to convert GDP to GTP or ADP to ATP.</text>
</comment>
<comment type="subunit">
    <text evidence="4">Homotetramer.</text>
</comment>
<dbReference type="EMBL" id="FQUE01000001">
    <property type="protein sequence ID" value="SHE53022.1"/>
    <property type="molecule type" value="Genomic_DNA"/>
</dbReference>
<dbReference type="InterPro" id="IPR016898">
    <property type="entry name" value="Polyphosphate_phosphotransfera"/>
</dbReference>
<dbReference type="Gene3D" id="3.40.50.300">
    <property type="entry name" value="P-loop containing nucleotide triphosphate hydrolases"/>
    <property type="match status" value="1"/>
</dbReference>
<dbReference type="InterPro" id="IPR022486">
    <property type="entry name" value="PPK2_PA0141"/>
</dbReference>
<dbReference type="InterPro" id="IPR027417">
    <property type="entry name" value="P-loop_NTPase"/>
</dbReference>
<keyword evidence="3 4" id="KW-0418">Kinase</keyword>
<dbReference type="GO" id="GO:0006793">
    <property type="term" value="P:phosphorus metabolic process"/>
    <property type="evidence" value="ECO:0007669"/>
    <property type="project" value="InterPro"/>
</dbReference>